<sequence length="91" mass="10086">MPERSPAPDITVYTVPDCPDCEAVQALLRRRGLTPTVRNVRGDPAALAEMQRRADGVRIAPVTIIGEQVFYGPFDEQRPRLLAALERQGTQ</sequence>
<dbReference type="eggNOG" id="COG0695">
    <property type="taxonomic scope" value="Bacteria"/>
</dbReference>
<keyword evidence="3" id="KW-1185">Reference proteome</keyword>
<dbReference type="GO" id="GO:0009055">
    <property type="term" value="F:electron transfer activity"/>
    <property type="evidence" value="ECO:0000318"/>
    <property type="project" value="GO_Central"/>
</dbReference>
<dbReference type="CDD" id="cd02976">
    <property type="entry name" value="NrdH"/>
    <property type="match status" value="1"/>
</dbReference>
<organism evidence="2 3">
    <name type="scientific">Deinococcus radiodurans (strain ATCC 13939 / DSM 20539 / JCM 16871 / CCUG 27074 / LMG 4051 / NBRC 15346 / NCIMB 9279 / VKM B-1422 / R1)</name>
    <dbReference type="NCBI Taxonomy" id="243230"/>
    <lineage>
        <taxon>Bacteria</taxon>
        <taxon>Thermotogati</taxon>
        <taxon>Deinococcota</taxon>
        <taxon>Deinococci</taxon>
        <taxon>Deinococcales</taxon>
        <taxon>Deinococcaceae</taxon>
        <taxon>Deinococcus</taxon>
    </lineage>
</organism>
<dbReference type="AlphaFoldDB" id="Q9RZ82"/>
<reference evidence="2 3" key="1">
    <citation type="journal article" date="1999" name="Science">
        <title>Genome sequence of the radioresistant bacterium Deinococcus radiodurans R1.</title>
        <authorList>
            <person name="White O."/>
            <person name="Eisen J.A."/>
            <person name="Heidelberg J.F."/>
            <person name="Hickey E.K."/>
            <person name="Peterson J.D."/>
            <person name="Dodson R.J."/>
            <person name="Haft D.H."/>
            <person name="Gwinn M.L."/>
            <person name="Nelson W.C."/>
            <person name="Richardson D.L."/>
            <person name="Moffat K.S."/>
            <person name="Qin H."/>
            <person name="Jiang L."/>
            <person name="Pamphile W."/>
            <person name="Crosby M."/>
            <person name="Shen M."/>
            <person name="Vamathevan J.J."/>
            <person name="Lam P."/>
            <person name="McDonald L."/>
            <person name="Utterback T."/>
            <person name="Zalewski C."/>
            <person name="Makarova K.S."/>
            <person name="Aravind L."/>
            <person name="Daly M.J."/>
            <person name="Minton K.W."/>
            <person name="Fleischmann R.D."/>
            <person name="Ketchum K.A."/>
            <person name="Nelson K.E."/>
            <person name="Salzberg S."/>
            <person name="Smith H.O."/>
            <person name="Venter J.C."/>
            <person name="Fraser C.M."/>
        </authorList>
    </citation>
    <scope>NUCLEOTIDE SEQUENCE [LARGE SCALE GENOMIC DNA]</scope>
    <source>
        <strain evidence="3">ATCC 13939 / DSM 20539 / JCM 16871 / LMG 4051 / NBRC 15346 / NCIMB 9279 / R1 / VKM B-1422</strain>
    </source>
</reference>
<dbReference type="SUPFAM" id="SSF52833">
    <property type="entry name" value="Thioredoxin-like"/>
    <property type="match status" value="1"/>
</dbReference>
<dbReference type="PANTHER" id="PTHR34386:SF1">
    <property type="entry name" value="GLUTAREDOXIN-LIKE PROTEIN NRDH"/>
    <property type="match status" value="1"/>
</dbReference>
<accession>Q9RZ82</accession>
<dbReference type="Gene3D" id="3.40.30.10">
    <property type="entry name" value="Glutaredoxin"/>
    <property type="match status" value="1"/>
</dbReference>
<dbReference type="GeneID" id="69518964"/>
<dbReference type="KEGG" id="dra:DR_A0072"/>
<dbReference type="InterPro" id="IPR036249">
    <property type="entry name" value="Thioredoxin-like_sf"/>
</dbReference>
<evidence type="ECO:0000313" key="3">
    <source>
        <dbReference type="Proteomes" id="UP000002524"/>
    </source>
</evidence>
<gene>
    <name evidence="2" type="ordered locus">DR_A0072</name>
</gene>
<dbReference type="Proteomes" id="UP000002524">
    <property type="component" value="Chromosome 2"/>
</dbReference>
<dbReference type="HOGENOM" id="CLU_026126_9_3_0"/>
<dbReference type="OrthoDB" id="9795531at2"/>
<dbReference type="EMBL" id="AE001825">
    <property type="protein sequence ID" value="AAF12353.1"/>
    <property type="molecule type" value="Genomic_DNA"/>
</dbReference>
<dbReference type="PROSITE" id="PS51354">
    <property type="entry name" value="GLUTAREDOXIN_2"/>
    <property type="match status" value="1"/>
</dbReference>
<dbReference type="PATRIC" id="fig|243230.17.peg.2957"/>
<dbReference type="PaxDb" id="243230-DR_A0072"/>
<dbReference type="InParanoid" id="Q9RZ82"/>
<dbReference type="RefSeq" id="WP_010889331.1">
    <property type="nucleotide sequence ID" value="NC_001264.1"/>
</dbReference>
<proteinExistence type="predicted"/>
<name>Q9RZ82_DEIRA</name>
<dbReference type="PANTHER" id="PTHR34386">
    <property type="entry name" value="GLUTAREDOXIN"/>
    <property type="match status" value="1"/>
</dbReference>
<dbReference type="Pfam" id="PF00462">
    <property type="entry name" value="Glutaredoxin"/>
    <property type="match status" value="1"/>
</dbReference>
<dbReference type="EnsemblBacteria" id="AAF12353">
    <property type="protein sequence ID" value="AAF12353"/>
    <property type="gene ID" value="DR_A0072"/>
</dbReference>
<evidence type="ECO:0000259" key="1">
    <source>
        <dbReference type="Pfam" id="PF00462"/>
    </source>
</evidence>
<protein>
    <recommendedName>
        <fullName evidence="1">Glutaredoxin domain-containing protein</fullName>
    </recommendedName>
</protein>
<dbReference type="SMR" id="Q9RZ82"/>
<dbReference type="STRING" id="243230.DR_A0072"/>
<dbReference type="GO" id="GO:0045454">
    <property type="term" value="P:cell redox homeostasis"/>
    <property type="evidence" value="ECO:0000318"/>
    <property type="project" value="GO_Central"/>
</dbReference>
<dbReference type="InterPro" id="IPR002109">
    <property type="entry name" value="Glutaredoxin"/>
</dbReference>
<feature type="domain" description="Glutaredoxin" evidence="1">
    <location>
        <begin position="10"/>
        <end position="69"/>
    </location>
</feature>
<dbReference type="InterPro" id="IPR051548">
    <property type="entry name" value="Grx-like_ET"/>
</dbReference>
<evidence type="ECO:0000313" key="2">
    <source>
        <dbReference type="EMBL" id="AAF12353.1"/>
    </source>
</evidence>
<dbReference type="PIR" id="B75601">
    <property type="entry name" value="B75601"/>
</dbReference>